<dbReference type="EMBL" id="SJKB01000004">
    <property type="protein sequence ID" value="TCC62301.1"/>
    <property type="molecule type" value="Genomic_DNA"/>
</dbReference>
<evidence type="ECO:0000256" key="14">
    <source>
        <dbReference type="PIRSR" id="PIRSR001461-3"/>
    </source>
</evidence>
<dbReference type="InterPro" id="IPR011060">
    <property type="entry name" value="RibuloseP-bd_barrel"/>
</dbReference>
<proteinExistence type="inferred from homology"/>
<evidence type="ECO:0000256" key="11">
    <source>
        <dbReference type="PIRNR" id="PIRNR001461"/>
    </source>
</evidence>
<sequence>MTEPTPRVPPPLIVPSVLPADFARLGDEIRELCDAGVDRIQWDVMDGVFVPNLTFGPDVIAAAQQHSRVAFEAHLMVVEPDELLPRYVEAGCDLVIVHAEACTHLHRTLGRIRDLGARSGVALNPHTPADLVEHVLTETDLVLAMTVNPGFGGQAYIPSVENKVARLRRMIDDSGLPIELEVDGGITAETITGAAAAGADVFISGSWMYAHQDGKAAAVRQLRTAAASAARNEEAA</sequence>
<comment type="cofactor">
    <cofactor evidence="5">
        <name>Fe(2+)</name>
        <dbReference type="ChEBI" id="CHEBI:29033"/>
    </cofactor>
</comment>
<comment type="function">
    <text evidence="10">Catalyzes the reversible epimerization of D-ribulose 5-phosphate to D-xylulose 5-phosphate.</text>
</comment>
<feature type="binding site" evidence="13">
    <location>
        <position position="43"/>
    </location>
    <ligand>
        <name>a divalent metal cation</name>
        <dbReference type="ChEBI" id="CHEBI:60240"/>
    </ligand>
</feature>
<dbReference type="GO" id="GO:0004750">
    <property type="term" value="F:D-ribulose-phosphate 3-epimerase activity"/>
    <property type="evidence" value="ECO:0007669"/>
    <property type="project" value="UniProtKB-UniRule"/>
</dbReference>
<keyword evidence="16" id="KW-1185">Reference proteome</keyword>
<evidence type="ECO:0000256" key="2">
    <source>
        <dbReference type="ARBA" id="ARBA00001936"/>
    </source>
</evidence>
<evidence type="ECO:0000256" key="1">
    <source>
        <dbReference type="ARBA" id="ARBA00001782"/>
    </source>
</evidence>
<dbReference type="CDD" id="cd00429">
    <property type="entry name" value="RPE"/>
    <property type="match status" value="1"/>
</dbReference>
<dbReference type="InterPro" id="IPR026019">
    <property type="entry name" value="Ribul_P_3_epim"/>
</dbReference>
<dbReference type="AlphaFoldDB" id="A0A4R0KNG0"/>
<name>A0A4R0KNG0_9ACTN</name>
<evidence type="ECO:0000256" key="6">
    <source>
        <dbReference type="ARBA" id="ARBA00009541"/>
    </source>
</evidence>
<comment type="caution">
    <text evidence="15">The sequence shown here is derived from an EMBL/GenBank/DDBJ whole genome shotgun (WGS) entry which is preliminary data.</text>
</comment>
<feature type="binding site" evidence="10 14">
    <location>
        <position position="74"/>
    </location>
    <ligand>
        <name>substrate</name>
    </ligand>
</feature>
<evidence type="ECO:0000256" key="4">
    <source>
        <dbReference type="ARBA" id="ARBA00001947"/>
    </source>
</evidence>
<comment type="cofactor">
    <cofactor evidence="3">
        <name>Co(2+)</name>
        <dbReference type="ChEBI" id="CHEBI:48828"/>
    </cofactor>
</comment>
<feature type="binding site" evidence="14">
    <location>
        <position position="185"/>
    </location>
    <ligand>
        <name>substrate</name>
    </ligand>
</feature>
<feature type="binding site" evidence="10 14">
    <location>
        <begin position="205"/>
        <end position="206"/>
    </location>
    <ligand>
        <name>substrate</name>
    </ligand>
</feature>
<dbReference type="Pfam" id="PF00834">
    <property type="entry name" value="Ribul_P_3_epim"/>
    <property type="match status" value="1"/>
</dbReference>
<feature type="binding site" evidence="10">
    <location>
        <begin position="183"/>
        <end position="185"/>
    </location>
    <ligand>
        <name>substrate</name>
    </ligand>
</feature>
<feature type="binding site" evidence="13">
    <location>
        <position position="74"/>
    </location>
    <ligand>
        <name>a divalent metal cation</name>
        <dbReference type="ChEBI" id="CHEBI:60240"/>
    </ligand>
</feature>
<gene>
    <name evidence="10 15" type="primary">rpe</name>
    <name evidence="15" type="ORF">E0H73_16520</name>
</gene>
<feature type="active site" description="Proton donor" evidence="10 12">
    <location>
        <position position="183"/>
    </location>
</feature>
<comment type="cofactor">
    <cofactor evidence="2">
        <name>Mn(2+)</name>
        <dbReference type="ChEBI" id="CHEBI:29035"/>
    </cofactor>
</comment>
<feature type="binding site" evidence="10 14">
    <location>
        <begin position="150"/>
        <end position="153"/>
    </location>
    <ligand>
        <name>substrate</name>
    </ligand>
</feature>
<reference evidence="15 16" key="1">
    <citation type="submission" date="2019-02" db="EMBL/GenBank/DDBJ databases">
        <title>Kribbella capetownensis sp. nov. and Kribbella speibonae sp. nov., isolated from soil.</title>
        <authorList>
            <person name="Curtis S.M."/>
            <person name="Norton I."/>
            <person name="Everest G.J."/>
            <person name="Meyers P.R."/>
        </authorList>
    </citation>
    <scope>NUCLEOTIDE SEQUENCE [LARGE SCALE GENOMIC DNA]</scope>
    <source>
        <strain evidence="15 16">NRRL B-24813</strain>
    </source>
</reference>
<evidence type="ECO:0000256" key="9">
    <source>
        <dbReference type="ARBA" id="ARBA00023235"/>
    </source>
</evidence>
<feature type="active site" description="Proton acceptor" evidence="10 12">
    <location>
        <position position="43"/>
    </location>
</feature>
<dbReference type="GO" id="GO:0046872">
    <property type="term" value="F:metal ion binding"/>
    <property type="evidence" value="ECO:0007669"/>
    <property type="project" value="UniProtKB-UniRule"/>
</dbReference>
<protein>
    <recommendedName>
        <fullName evidence="7 10">Ribulose-phosphate 3-epimerase</fullName>
        <ecNumber evidence="7 10">5.1.3.1</ecNumber>
    </recommendedName>
</protein>
<feature type="binding site" evidence="13">
    <location>
        <position position="183"/>
    </location>
    <ligand>
        <name>a divalent metal cation</name>
        <dbReference type="ChEBI" id="CHEBI:60240"/>
    </ligand>
</feature>
<evidence type="ECO:0000256" key="7">
    <source>
        <dbReference type="ARBA" id="ARBA00013188"/>
    </source>
</evidence>
<keyword evidence="13" id="KW-0464">Manganese</keyword>
<dbReference type="PANTHER" id="PTHR11749">
    <property type="entry name" value="RIBULOSE-5-PHOSPHATE-3-EPIMERASE"/>
    <property type="match status" value="1"/>
</dbReference>
<dbReference type="GO" id="GO:0019323">
    <property type="term" value="P:pentose catabolic process"/>
    <property type="evidence" value="ECO:0007669"/>
    <property type="project" value="UniProtKB-UniRule"/>
</dbReference>
<evidence type="ECO:0000256" key="13">
    <source>
        <dbReference type="PIRSR" id="PIRSR001461-2"/>
    </source>
</evidence>
<dbReference type="PIRSF" id="PIRSF001461">
    <property type="entry name" value="RPE"/>
    <property type="match status" value="1"/>
</dbReference>
<dbReference type="InterPro" id="IPR013785">
    <property type="entry name" value="Aldolase_TIM"/>
</dbReference>
<evidence type="ECO:0000313" key="16">
    <source>
        <dbReference type="Proteomes" id="UP000291144"/>
    </source>
</evidence>
<organism evidence="15 16">
    <name type="scientific">Kribbella pittospori</name>
    <dbReference type="NCBI Taxonomy" id="722689"/>
    <lineage>
        <taxon>Bacteria</taxon>
        <taxon>Bacillati</taxon>
        <taxon>Actinomycetota</taxon>
        <taxon>Actinomycetes</taxon>
        <taxon>Propionibacteriales</taxon>
        <taxon>Kribbellaceae</taxon>
        <taxon>Kribbella</taxon>
    </lineage>
</organism>
<comment type="pathway">
    <text evidence="10">Carbohydrate degradation.</text>
</comment>
<comment type="cofactor">
    <cofactor evidence="4">
        <name>Zn(2+)</name>
        <dbReference type="ChEBI" id="CHEBI:29105"/>
    </cofactor>
</comment>
<comment type="cofactor">
    <cofactor evidence="10 13">
        <name>a divalent metal cation</name>
        <dbReference type="ChEBI" id="CHEBI:60240"/>
    </cofactor>
    <text evidence="10 13">Binds 1 divalent metal cation per subunit.</text>
</comment>
<dbReference type="FunFam" id="3.20.20.70:FF:000004">
    <property type="entry name" value="Ribulose-phosphate 3-epimerase"/>
    <property type="match status" value="1"/>
</dbReference>
<keyword evidence="13" id="KW-0862">Zinc</keyword>
<keyword evidence="8 10" id="KW-0479">Metal-binding</keyword>
<dbReference type="Proteomes" id="UP000291144">
    <property type="component" value="Unassembled WGS sequence"/>
</dbReference>
<accession>A0A4R0KNG0</accession>
<dbReference type="RefSeq" id="WP_131356342.1">
    <property type="nucleotide sequence ID" value="NZ_SJKB01000004.1"/>
</dbReference>
<dbReference type="HAMAP" id="MF_02227">
    <property type="entry name" value="RPE"/>
    <property type="match status" value="1"/>
</dbReference>
<evidence type="ECO:0000256" key="10">
    <source>
        <dbReference type="HAMAP-Rule" id="MF_02227"/>
    </source>
</evidence>
<comment type="catalytic activity">
    <reaction evidence="1 10 11">
        <text>D-ribulose 5-phosphate = D-xylulose 5-phosphate</text>
        <dbReference type="Rhea" id="RHEA:13677"/>
        <dbReference type="ChEBI" id="CHEBI:57737"/>
        <dbReference type="ChEBI" id="CHEBI:58121"/>
        <dbReference type="EC" id="5.1.3.1"/>
    </reaction>
</comment>
<dbReference type="NCBIfam" id="TIGR01163">
    <property type="entry name" value="rpe"/>
    <property type="match status" value="1"/>
</dbReference>
<evidence type="ECO:0000256" key="12">
    <source>
        <dbReference type="PIRSR" id="PIRSR001461-1"/>
    </source>
</evidence>
<dbReference type="OrthoDB" id="1645589at2"/>
<dbReference type="Gene3D" id="3.20.20.70">
    <property type="entry name" value="Aldolase class I"/>
    <property type="match status" value="1"/>
</dbReference>
<evidence type="ECO:0000256" key="5">
    <source>
        <dbReference type="ARBA" id="ARBA00001954"/>
    </source>
</evidence>
<dbReference type="GO" id="GO:0005737">
    <property type="term" value="C:cytoplasm"/>
    <property type="evidence" value="ECO:0007669"/>
    <property type="project" value="UniProtKB-ARBA"/>
</dbReference>
<keyword evidence="9 10" id="KW-0413">Isomerase</keyword>
<comment type="caution">
    <text evidence="10">Lacks conserved residue(s) required for the propagation of feature annotation.</text>
</comment>
<evidence type="ECO:0000256" key="8">
    <source>
        <dbReference type="ARBA" id="ARBA00022723"/>
    </source>
</evidence>
<dbReference type="GO" id="GO:0006098">
    <property type="term" value="P:pentose-phosphate shunt"/>
    <property type="evidence" value="ECO:0007669"/>
    <property type="project" value="UniProtKB-UniRule"/>
</dbReference>
<dbReference type="NCBIfam" id="NF004076">
    <property type="entry name" value="PRK05581.1-4"/>
    <property type="match status" value="1"/>
</dbReference>
<comment type="similarity">
    <text evidence="6 10 11">Belongs to the ribulose-phosphate 3-epimerase family.</text>
</comment>
<evidence type="ECO:0000256" key="3">
    <source>
        <dbReference type="ARBA" id="ARBA00001941"/>
    </source>
</evidence>
<dbReference type="EC" id="5.1.3.1" evidence="7 10"/>
<keyword evidence="13" id="KW-0170">Cobalt</keyword>
<keyword evidence="10 11" id="KW-0119">Carbohydrate metabolism</keyword>
<evidence type="ECO:0000313" key="15">
    <source>
        <dbReference type="EMBL" id="TCC62301.1"/>
    </source>
</evidence>
<feature type="binding site" evidence="10 14">
    <location>
        <position position="16"/>
    </location>
    <ligand>
        <name>substrate</name>
    </ligand>
</feature>
<dbReference type="InterPro" id="IPR000056">
    <property type="entry name" value="Ribul_P_3_epim-like"/>
</dbReference>
<dbReference type="SUPFAM" id="SSF51366">
    <property type="entry name" value="Ribulose-phoshate binding barrel"/>
    <property type="match status" value="1"/>
</dbReference>